<accession>A0AA38STD4</accession>
<dbReference type="AlphaFoldDB" id="A0AA38STD4"/>
<feature type="domain" description="Reverse transcriptase zinc-binding" evidence="1">
    <location>
        <begin position="35"/>
        <end position="92"/>
    </location>
</feature>
<protein>
    <recommendedName>
        <fullName evidence="1">Reverse transcriptase zinc-binding domain-containing protein</fullName>
    </recommendedName>
</protein>
<evidence type="ECO:0000313" key="3">
    <source>
        <dbReference type="Proteomes" id="UP001172457"/>
    </source>
</evidence>
<comment type="caution">
    <text evidence="2">The sequence shown here is derived from an EMBL/GenBank/DDBJ whole genome shotgun (WGS) entry which is preliminary data.</text>
</comment>
<dbReference type="Proteomes" id="UP001172457">
    <property type="component" value="Chromosome 5"/>
</dbReference>
<dbReference type="InterPro" id="IPR026960">
    <property type="entry name" value="RVT-Znf"/>
</dbReference>
<organism evidence="2 3">
    <name type="scientific">Centaurea solstitialis</name>
    <name type="common">yellow star-thistle</name>
    <dbReference type="NCBI Taxonomy" id="347529"/>
    <lineage>
        <taxon>Eukaryota</taxon>
        <taxon>Viridiplantae</taxon>
        <taxon>Streptophyta</taxon>
        <taxon>Embryophyta</taxon>
        <taxon>Tracheophyta</taxon>
        <taxon>Spermatophyta</taxon>
        <taxon>Magnoliopsida</taxon>
        <taxon>eudicotyledons</taxon>
        <taxon>Gunneridae</taxon>
        <taxon>Pentapetalae</taxon>
        <taxon>asterids</taxon>
        <taxon>campanulids</taxon>
        <taxon>Asterales</taxon>
        <taxon>Asteraceae</taxon>
        <taxon>Carduoideae</taxon>
        <taxon>Cardueae</taxon>
        <taxon>Centaureinae</taxon>
        <taxon>Centaurea</taxon>
    </lineage>
</organism>
<keyword evidence="3" id="KW-1185">Reference proteome</keyword>
<sequence>MQLGELRINLNNLLQRKDSGWSWSLEPSNGFTVSSLRRLIDGISLPPAETKTIWVQWVPSKVNIHLWRTLRDRLATLDNLSKRGVSVPSDECNQNRNRTIWFFGFRFRFGFFGFFRFSVFSVSVFRFSVRFLLTPSKLCNAKPETLNHLFGECSTASIVSAHLSCWLEWWPIDASTGNNIHRTVRRVITAAFFWVLWTQRNSKIFKGSLKKEREMCEEIHFKAFDWIRCRSNFGKFLTWENWCCNPIKAVSLCIALAPR</sequence>
<gene>
    <name evidence="2" type="ORF">OSB04_020987</name>
</gene>
<reference evidence="2" key="1">
    <citation type="submission" date="2023-03" db="EMBL/GenBank/DDBJ databases">
        <title>Chromosome-scale reference genome and RAD-based genetic map of yellow starthistle (Centaurea solstitialis) reveal putative structural variation and QTLs associated with invader traits.</title>
        <authorList>
            <person name="Reatini B."/>
            <person name="Cang F.A."/>
            <person name="Jiang Q."/>
            <person name="Mckibben M.T.W."/>
            <person name="Barker M.S."/>
            <person name="Rieseberg L.H."/>
            <person name="Dlugosch K.M."/>
        </authorList>
    </citation>
    <scope>NUCLEOTIDE SEQUENCE</scope>
    <source>
        <strain evidence="2">CAN-66</strain>
        <tissue evidence="2">Leaf</tissue>
    </source>
</reference>
<evidence type="ECO:0000313" key="2">
    <source>
        <dbReference type="EMBL" id="KAJ9548444.1"/>
    </source>
</evidence>
<dbReference type="Pfam" id="PF13966">
    <property type="entry name" value="zf-RVT"/>
    <property type="match status" value="1"/>
</dbReference>
<dbReference type="EMBL" id="JARYMX010000005">
    <property type="protein sequence ID" value="KAJ9548444.1"/>
    <property type="molecule type" value="Genomic_DNA"/>
</dbReference>
<evidence type="ECO:0000259" key="1">
    <source>
        <dbReference type="Pfam" id="PF13966"/>
    </source>
</evidence>
<name>A0AA38STD4_9ASTR</name>
<proteinExistence type="predicted"/>